<accession>A0A2K9NT53</accession>
<dbReference type="EMBL" id="CP025704">
    <property type="protein sequence ID" value="AUN98678.1"/>
    <property type="molecule type" value="Genomic_DNA"/>
</dbReference>
<reference evidence="1 2" key="1">
    <citation type="submission" date="2018-01" db="EMBL/GenBank/DDBJ databases">
        <title>Complete genome sequence of Bacteriovorax stolpii DSM12778.</title>
        <authorList>
            <person name="Tang B."/>
            <person name="Chang J."/>
        </authorList>
    </citation>
    <scope>NUCLEOTIDE SEQUENCE [LARGE SCALE GENOMIC DNA]</scope>
    <source>
        <strain evidence="1 2">DSM 12778</strain>
    </source>
</reference>
<evidence type="ECO:0000313" key="2">
    <source>
        <dbReference type="Proteomes" id="UP000235584"/>
    </source>
</evidence>
<sequence>MQTRTLIGLSLCLALMSGTTLAESKKKKQFLPDTAVRHKMNTISGTIRNLGPYIASEQEFTKENNKKFIEQNLLNLTDLFKNLKVHPVISTQGLSLNQLVMTEQLQQTVTYFRAGKRSLARAKFTSALNLCIGCHAQSPGQELGKLFADKDIQKMKISLFEKAELYFITRDYDKAMELYNEFLSKVKKNDDDEFIYKALERELIYYVRIKKDFAAGKAQFDKHLKAKLFNEKITEEVSEWSRTLGGKTLWDGFNPEATKEEEMEKFMKTFIADDEEGPIFTVTNSSEVYDLNLSTILLDYYNAHPDTRLGGKILYWLAILDKRINDDLFFSIGDFYLLSCMEKYSKDPIAAECFDAYQEDLEINYLSKDKKEFPKDIIEKLNSLKKKINYIDE</sequence>
<gene>
    <name evidence="1" type="ORF">C0V70_11310</name>
</gene>
<evidence type="ECO:0000313" key="1">
    <source>
        <dbReference type="EMBL" id="AUN98678.1"/>
    </source>
</evidence>
<dbReference type="KEGG" id="bsto:C0V70_11310"/>
<protein>
    <submittedName>
        <fullName evidence="1">Uncharacterized protein</fullName>
    </submittedName>
</protein>
<dbReference type="Proteomes" id="UP000235584">
    <property type="component" value="Chromosome"/>
</dbReference>
<proteinExistence type="predicted"/>
<dbReference type="AlphaFoldDB" id="A0A2K9NT53"/>
<keyword evidence="2" id="KW-1185">Reference proteome</keyword>
<name>A0A2K9NT53_BACTC</name>
<organism evidence="1 2">
    <name type="scientific">Bacteriovorax stolpii</name>
    <name type="common">Bdellovibrio stolpii</name>
    <dbReference type="NCBI Taxonomy" id="960"/>
    <lineage>
        <taxon>Bacteria</taxon>
        <taxon>Pseudomonadati</taxon>
        <taxon>Bdellovibrionota</taxon>
        <taxon>Bacteriovoracia</taxon>
        <taxon>Bacteriovoracales</taxon>
        <taxon>Bacteriovoracaceae</taxon>
        <taxon>Bacteriovorax</taxon>
    </lineage>
</organism>
<dbReference type="RefSeq" id="WP_102243969.1">
    <property type="nucleotide sequence ID" value="NZ_CP025704.1"/>
</dbReference>